<evidence type="ECO:0000256" key="9">
    <source>
        <dbReference type="ARBA" id="ARBA00031449"/>
    </source>
</evidence>
<evidence type="ECO:0000256" key="7">
    <source>
        <dbReference type="ARBA" id="ARBA00022833"/>
    </source>
</evidence>
<evidence type="ECO:0000256" key="2">
    <source>
        <dbReference type="ARBA" id="ARBA00005061"/>
    </source>
</evidence>
<dbReference type="SUPFAM" id="SSF55620">
    <property type="entry name" value="Tetrahydrobiopterin biosynthesis enzymes-like"/>
    <property type="match status" value="1"/>
</dbReference>
<organism evidence="11 12">
    <name type="scientific">Pseudomonas corrugata</name>
    <dbReference type="NCBI Taxonomy" id="47879"/>
    <lineage>
        <taxon>Bacteria</taxon>
        <taxon>Pseudomonadati</taxon>
        <taxon>Pseudomonadota</taxon>
        <taxon>Gammaproteobacteria</taxon>
        <taxon>Pseudomonadales</taxon>
        <taxon>Pseudomonadaceae</taxon>
        <taxon>Pseudomonas</taxon>
    </lineage>
</organism>
<dbReference type="InterPro" id="IPR038418">
    <property type="entry name" value="6-PTP_synth/QueD_sf"/>
</dbReference>
<dbReference type="PANTHER" id="PTHR12589:SF7">
    <property type="entry name" value="6-PYRUVOYL TETRAHYDROBIOPTERIN SYNTHASE"/>
    <property type="match status" value="1"/>
</dbReference>
<evidence type="ECO:0000256" key="1">
    <source>
        <dbReference type="ARBA" id="ARBA00001947"/>
    </source>
</evidence>
<evidence type="ECO:0000256" key="10">
    <source>
        <dbReference type="ARBA" id="ARBA00048807"/>
    </source>
</evidence>
<gene>
    <name evidence="11" type="ORF">C4C32_03895</name>
</gene>
<evidence type="ECO:0000256" key="4">
    <source>
        <dbReference type="ARBA" id="ARBA00012982"/>
    </source>
</evidence>
<comment type="similarity">
    <text evidence="3">Belongs to the PTPS family. QueD subfamily.</text>
</comment>
<reference evidence="11" key="1">
    <citation type="book" date="2019" name="MICROBIAL BIOTECHNOLOGY" publisher="Unknown Publisher">
        <title>Optimization of recombineering for directed mutagenesis of bacteria Pseudomonas corrugata 3'.</title>
        <authorList>
            <person name="Buinitskaja S.V."/>
            <person name="Pilipenok N."/>
            <person name="Valentovich L.N."/>
        </authorList>
    </citation>
    <scope>NUCLEOTIDE SEQUENCE</scope>
    <source>
        <strain evidence="11">3prime</strain>
    </source>
</reference>
<dbReference type="AlphaFoldDB" id="A0A8B6UT33"/>
<comment type="catalytic activity">
    <reaction evidence="10">
        <text>7,8-dihydroneopterin 3'-triphosphate + H2O = 6-carboxy-5,6,7,8-tetrahydropterin + triphosphate + acetaldehyde + 2 H(+)</text>
        <dbReference type="Rhea" id="RHEA:27966"/>
        <dbReference type="ChEBI" id="CHEBI:15343"/>
        <dbReference type="ChEBI" id="CHEBI:15377"/>
        <dbReference type="ChEBI" id="CHEBI:15378"/>
        <dbReference type="ChEBI" id="CHEBI:18036"/>
        <dbReference type="ChEBI" id="CHEBI:58462"/>
        <dbReference type="ChEBI" id="CHEBI:61032"/>
        <dbReference type="EC" id="4.1.2.50"/>
    </reaction>
</comment>
<name>A0A8B6UT33_9PSED</name>
<comment type="cofactor">
    <cofactor evidence="1">
        <name>Zn(2+)</name>
        <dbReference type="ChEBI" id="CHEBI:29105"/>
    </cofactor>
</comment>
<comment type="pathway">
    <text evidence="2">Purine metabolism; 7-cyano-7-deazaguanine biosynthesis.</text>
</comment>
<dbReference type="RefSeq" id="WP_208555260.1">
    <property type="nucleotide sequence ID" value="NZ_CP072011.1"/>
</dbReference>
<reference evidence="11" key="2">
    <citation type="submission" date="2021-03" db="EMBL/GenBank/DDBJ databases">
        <authorList>
            <person name="Valentovich L.N."/>
            <person name="Akhremchuk A.E."/>
            <person name="Miamin V.E."/>
        </authorList>
    </citation>
    <scope>NUCLEOTIDE SEQUENCE</scope>
    <source>
        <strain evidence="11">3prime</strain>
    </source>
</reference>
<dbReference type="Pfam" id="PF01242">
    <property type="entry name" value="PTPS"/>
    <property type="match status" value="1"/>
</dbReference>
<dbReference type="InterPro" id="IPR007115">
    <property type="entry name" value="6-PTP_synth/QueD"/>
</dbReference>
<keyword evidence="7" id="KW-0862">Zinc</keyword>
<protein>
    <recommendedName>
        <fullName evidence="5">6-carboxy-5,6,7,8-tetrahydropterin synthase</fullName>
        <ecNumber evidence="4">4.1.2.50</ecNumber>
    </recommendedName>
    <alternativeName>
        <fullName evidence="9">Queuosine biosynthesis protein QueD</fullName>
    </alternativeName>
</protein>
<dbReference type="Gene3D" id="3.30.479.10">
    <property type="entry name" value="6-pyruvoyl tetrahydropterin synthase/QueD"/>
    <property type="match status" value="1"/>
</dbReference>
<proteinExistence type="inferred from homology"/>
<sequence length="146" mass="16317">MSTPPVAPTSPSPDAELMLNSTRNTACELSQRFFFEAAHTLSRGIETESSRRIHGHTYEAEVTVAGQPDATSGMLIDLGYLRSEIARVREMLDHRLLDEVQDLGPATIENLCAFIRKQLEDSVPSLCAVMVERRLSGDRCVLRWTR</sequence>
<dbReference type="GO" id="GO:0070497">
    <property type="term" value="F:6-carboxytetrahydropterin synthase activity"/>
    <property type="evidence" value="ECO:0007669"/>
    <property type="project" value="UniProtKB-EC"/>
</dbReference>
<dbReference type="EC" id="4.1.2.50" evidence="4"/>
<evidence type="ECO:0000256" key="5">
    <source>
        <dbReference type="ARBA" id="ARBA00018141"/>
    </source>
</evidence>
<evidence type="ECO:0000313" key="11">
    <source>
        <dbReference type="EMBL" id="QTH15060.1"/>
    </source>
</evidence>
<evidence type="ECO:0000256" key="3">
    <source>
        <dbReference type="ARBA" id="ARBA00008900"/>
    </source>
</evidence>
<evidence type="ECO:0000256" key="6">
    <source>
        <dbReference type="ARBA" id="ARBA00022723"/>
    </source>
</evidence>
<dbReference type="Proteomes" id="UP000663914">
    <property type="component" value="Chromosome"/>
</dbReference>
<dbReference type="GO" id="GO:0046872">
    <property type="term" value="F:metal ion binding"/>
    <property type="evidence" value="ECO:0007669"/>
    <property type="project" value="UniProtKB-KW"/>
</dbReference>
<evidence type="ECO:0000313" key="12">
    <source>
        <dbReference type="Proteomes" id="UP000663914"/>
    </source>
</evidence>
<dbReference type="UniPathway" id="UPA00391"/>
<keyword evidence="8" id="KW-0456">Lyase</keyword>
<dbReference type="EMBL" id="CP072011">
    <property type="protein sequence ID" value="QTH15060.1"/>
    <property type="molecule type" value="Genomic_DNA"/>
</dbReference>
<keyword evidence="6" id="KW-0479">Metal-binding</keyword>
<dbReference type="PANTHER" id="PTHR12589">
    <property type="entry name" value="PYRUVOYL TETRAHYDROBIOPTERIN SYNTHASE"/>
    <property type="match status" value="1"/>
</dbReference>
<accession>A0A8B6UT33</accession>
<evidence type="ECO:0000256" key="8">
    <source>
        <dbReference type="ARBA" id="ARBA00023239"/>
    </source>
</evidence>